<organism evidence="9 10">
    <name type="scientific">Rhodovulum sulfidophilum</name>
    <name type="common">Rhodobacter sulfidophilus</name>
    <dbReference type="NCBI Taxonomy" id="35806"/>
    <lineage>
        <taxon>Bacteria</taxon>
        <taxon>Pseudomonadati</taxon>
        <taxon>Pseudomonadota</taxon>
        <taxon>Alphaproteobacteria</taxon>
        <taxon>Rhodobacterales</taxon>
        <taxon>Paracoccaceae</taxon>
        <taxon>Rhodovulum</taxon>
    </lineage>
</organism>
<dbReference type="AlphaFoldDB" id="A0A0D6B929"/>
<gene>
    <name evidence="9" type="primary">hisD</name>
    <name evidence="4" type="synonym">hpsN</name>
    <name evidence="9" type="ORF">NHU_04453</name>
</gene>
<dbReference type="InterPro" id="IPR043678">
    <property type="entry name" value="Sulfopropanediol_dehydrog_HpsN"/>
</dbReference>
<comment type="function">
    <text evidence="4">Catalyzes the NAD-dependent oxidation of (R)-2,3-dihydroxypropane-1-sulfonate to (R)-3-sulfolactate.</text>
</comment>
<evidence type="ECO:0000256" key="1">
    <source>
        <dbReference type="ARBA" id="ARBA00022723"/>
    </source>
</evidence>
<keyword evidence="3 4" id="KW-0560">Oxidoreductase</keyword>
<feature type="binding site" evidence="4 6">
    <location>
        <position position="119"/>
    </location>
    <ligand>
        <name>NAD(+)</name>
        <dbReference type="ChEBI" id="CHEBI:57540"/>
    </ligand>
</feature>
<evidence type="ECO:0000256" key="3">
    <source>
        <dbReference type="ARBA" id="ARBA00023002"/>
    </source>
</evidence>
<evidence type="ECO:0000256" key="2">
    <source>
        <dbReference type="ARBA" id="ARBA00022833"/>
    </source>
</evidence>
<dbReference type="GO" id="GO:0051287">
    <property type="term" value="F:NAD binding"/>
    <property type="evidence" value="ECO:0007669"/>
    <property type="project" value="InterPro"/>
</dbReference>
<dbReference type="PANTHER" id="PTHR21256:SF2">
    <property type="entry name" value="HISTIDINE BIOSYNTHESIS TRIFUNCTIONAL PROTEIN"/>
    <property type="match status" value="1"/>
</dbReference>
<dbReference type="SUPFAM" id="SSF53720">
    <property type="entry name" value="ALDH-like"/>
    <property type="match status" value="1"/>
</dbReference>
<feature type="binding site" evidence="7">
    <location>
        <position position="353"/>
    </location>
    <ligand>
        <name>substrate</name>
    </ligand>
</feature>
<dbReference type="InterPro" id="IPR012131">
    <property type="entry name" value="Hstdl_DH"/>
</dbReference>
<dbReference type="GO" id="GO:0008270">
    <property type="term" value="F:zinc ion binding"/>
    <property type="evidence" value="ECO:0007669"/>
    <property type="project" value="UniProtKB-UniRule"/>
</dbReference>
<dbReference type="KEGG" id="rsu:NHU_04453"/>
<comment type="cofactor">
    <cofactor evidence="4 8">
        <name>Zn(2+)</name>
        <dbReference type="ChEBI" id="CHEBI:29105"/>
    </cofactor>
    <text evidence="4 8">Binds 1 zinc ion per subunit.</text>
</comment>
<dbReference type="CDD" id="cd06572">
    <property type="entry name" value="Histidinol_dh"/>
    <property type="match status" value="1"/>
</dbReference>
<dbReference type="PATRIC" id="fig|35806.4.peg.4559"/>
<feature type="binding site" evidence="4 6">
    <location>
        <position position="181"/>
    </location>
    <ligand>
        <name>NAD(+)</name>
        <dbReference type="ChEBI" id="CHEBI:57540"/>
    </ligand>
</feature>
<feature type="active site" description="Proton acceptor" evidence="4 5">
    <location>
        <position position="319"/>
    </location>
</feature>
<sequence>MTVTYLKKAPRRAVSDATETRETVQKILAEIEAGGEPAALDYAAKFDRYEGNVVLTRDEIDAAAASLDQRVKDDIRFAHDNVRRFAEAQLKTVGDFQTEIRPGLTLGQKAIPCRAAGCYAPGGRYSHVASALMTVTTARVAGCGHVSVCSPPRPGVGVHPAIVYTADLCGADQILALGGVQGIAAMAFGLFGMPAADILVGPGNQFVAEAKRLLFGRVGIDMFAGPTDSMVLADATADPEIVAADLVGQAEHGYNSPVWLVTDHRPLAEAVMARVPELIAALPPVNAENAAAAWRDYAEVILCDSREEIAATSDSYAPEHLTVQAADLDWWLGRLSCYGSLFLGEETTVAFGDKAAGTNHVLPTSGAARYTGGLSVHKYLKLVTWQRATRDGARLIAEATARISRLEGMEGHARTADIRLAKYFPDRSFDLGADPAAVQGSAKVSA</sequence>
<dbReference type="InterPro" id="IPR016161">
    <property type="entry name" value="Ald_DH/histidinol_DH"/>
</dbReference>
<evidence type="ECO:0000256" key="4">
    <source>
        <dbReference type="HAMAP-Rule" id="MF_02228"/>
    </source>
</evidence>
<dbReference type="PRINTS" id="PR00083">
    <property type="entry name" value="HOLDHDRGNASE"/>
</dbReference>
<dbReference type="GO" id="GO:0005829">
    <property type="term" value="C:cytosol"/>
    <property type="evidence" value="ECO:0007669"/>
    <property type="project" value="TreeGrafter"/>
</dbReference>
<keyword evidence="2 4" id="KW-0862">Zinc</keyword>
<dbReference type="Gene3D" id="1.20.5.1300">
    <property type="match status" value="1"/>
</dbReference>
<feature type="binding site" evidence="7">
    <location>
        <position position="249"/>
    </location>
    <ligand>
        <name>substrate</name>
    </ligand>
</feature>
<dbReference type="PIRSF" id="PIRSF000099">
    <property type="entry name" value="Histidinol_dh"/>
    <property type="match status" value="1"/>
</dbReference>
<comment type="similarity">
    <text evidence="4">Belongs to the histidinol dehydrogenase family. HpsN subfamily.</text>
</comment>
<keyword evidence="4 6" id="KW-0520">NAD</keyword>
<evidence type="ECO:0000313" key="9">
    <source>
        <dbReference type="EMBL" id="BAQ71566.1"/>
    </source>
</evidence>
<dbReference type="Pfam" id="PF00815">
    <property type="entry name" value="Histidinol_dh"/>
    <property type="match status" value="1"/>
</dbReference>
<dbReference type="NCBIfam" id="TIGR00069">
    <property type="entry name" value="hisD"/>
    <property type="match status" value="1"/>
</dbReference>
<evidence type="ECO:0000256" key="8">
    <source>
        <dbReference type="PIRSR" id="PIRSR000099-4"/>
    </source>
</evidence>
<dbReference type="GO" id="GO:0004399">
    <property type="term" value="F:histidinol dehydrogenase activity"/>
    <property type="evidence" value="ECO:0007669"/>
    <property type="project" value="InterPro"/>
</dbReference>
<feature type="binding site" evidence="7">
    <location>
        <position position="407"/>
    </location>
    <ligand>
        <name>substrate</name>
    </ligand>
</feature>
<dbReference type="GO" id="GO:0000105">
    <property type="term" value="P:L-histidine biosynthetic process"/>
    <property type="evidence" value="ECO:0007669"/>
    <property type="project" value="InterPro"/>
</dbReference>
<feature type="binding site" evidence="7">
    <location>
        <position position="320"/>
    </location>
    <ligand>
        <name>substrate</name>
    </ligand>
</feature>
<evidence type="ECO:0000256" key="7">
    <source>
        <dbReference type="PIRSR" id="PIRSR000099-3"/>
    </source>
</evidence>
<dbReference type="Proteomes" id="UP000064912">
    <property type="component" value="Plasmid Plasmid2"/>
</dbReference>
<protein>
    <recommendedName>
        <fullName evidence="4">Sulfopropanediol 3-dehydrogenase</fullName>
        <ecNumber evidence="4">1.1.1.308</ecNumber>
    </recommendedName>
    <alternativeName>
        <fullName evidence="4">2,3-dihydroxypropane-1-sulfonate 3-dehydrogenase (sulfolactate forming)</fullName>
        <shortName evidence="4">DHPS 3-dehydrogenase (sulfolactate forming)</shortName>
    </alternativeName>
</protein>
<accession>A0A0D6B929</accession>
<name>A0A0D6B929_RHOSU</name>
<reference evidence="9 10" key="1">
    <citation type="submission" date="2015-02" db="EMBL/GenBank/DDBJ databases">
        <title>Genome sequene of Rhodovulum sulfidophilum DSM 2351.</title>
        <authorList>
            <person name="Nagao N."/>
        </authorList>
    </citation>
    <scope>NUCLEOTIDE SEQUENCE [LARGE SCALE GENOMIC DNA]</scope>
    <source>
        <strain evidence="9 10">DSM 2351</strain>
        <plasmid evidence="10">Plasmid Plasmid2 DNA</plasmid>
    </source>
</reference>
<feature type="binding site" evidence="4 6">
    <location>
        <position position="204"/>
    </location>
    <ligand>
        <name>NAD(+)</name>
        <dbReference type="ChEBI" id="CHEBI:57540"/>
    </ligand>
</feature>
<comment type="catalytic activity">
    <reaction evidence="4">
        <text>(2R)-3-sulfopropanediol + 2 NAD(+) + H2O = (2R)-3-sulfolactate + 2 NADH + 3 H(+)</text>
        <dbReference type="Rhea" id="RHEA:28074"/>
        <dbReference type="ChEBI" id="CHEBI:15377"/>
        <dbReference type="ChEBI" id="CHEBI:15378"/>
        <dbReference type="ChEBI" id="CHEBI:57540"/>
        <dbReference type="ChEBI" id="CHEBI:57945"/>
        <dbReference type="ChEBI" id="CHEBI:58738"/>
        <dbReference type="ChEBI" id="CHEBI:60997"/>
        <dbReference type="EC" id="1.1.1.308"/>
    </reaction>
</comment>
<feature type="binding site" evidence="4 8">
    <location>
        <position position="252"/>
    </location>
    <ligand>
        <name>Zn(2+)</name>
        <dbReference type="ChEBI" id="CHEBI:29105"/>
    </ligand>
</feature>
<dbReference type="HAMAP" id="MF_02228">
    <property type="entry name" value="Sulfopropanediol_dehydrog"/>
    <property type="match status" value="1"/>
</dbReference>
<feature type="active site" description="Proton acceptor" evidence="4 5">
    <location>
        <position position="320"/>
    </location>
</feature>
<feature type="binding site" evidence="7">
    <location>
        <position position="227"/>
    </location>
    <ligand>
        <name>substrate</name>
    </ligand>
</feature>
<evidence type="ECO:0000256" key="6">
    <source>
        <dbReference type="PIRSR" id="PIRSR000099-2"/>
    </source>
</evidence>
<keyword evidence="9" id="KW-0614">Plasmid</keyword>
<feature type="binding site" evidence="7">
    <location>
        <position position="252"/>
    </location>
    <ligand>
        <name>substrate</name>
    </ligand>
</feature>
<dbReference type="InterPro" id="IPR001692">
    <property type="entry name" value="Histidinol_DH_CS"/>
</dbReference>
<dbReference type="EMBL" id="AP014802">
    <property type="protein sequence ID" value="BAQ71566.1"/>
    <property type="molecule type" value="Genomic_DNA"/>
</dbReference>
<dbReference type="PANTHER" id="PTHR21256">
    <property type="entry name" value="HISTIDINOL DEHYDROGENASE HDH"/>
    <property type="match status" value="1"/>
</dbReference>
<feature type="binding site" evidence="4 8">
    <location>
        <position position="412"/>
    </location>
    <ligand>
        <name>Zn(2+)</name>
        <dbReference type="ChEBI" id="CHEBI:29105"/>
    </ligand>
</feature>
<feature type="binding site" evidence="7">
    <location>
        <position position="412"/>
    </location>
    <ligand>
        <name>substrate</name>
    </ligand>
</feature>
<evidence type="ECO:0000256" key="5">
    <source>
        <dbReference type="PIRSR" id="PIRSR000099-1"/>
    </source>
</evidence>
<dbReference type="FunFam" id="3.40.50.1980:FF:000001">
    <property type="entry name" value="Histidinol dehydrogenase"/>
    <property type="match status" value="1"/>
</dbReference>
<dbReference type="InterPro" id="IPR022695">
    <property type="entry name" value="Histidinol_DH_monofunct"/>
</dbReference>
<keyword evidence="1 4" id="KW-0479">Metal-binding</keyword>
<dbReference type="Gene3D" id="3.40.50.1980">
    <property type="entry name" value="Nitrogenase molybdenum iron protein domain"/>
    <property type="match status" value="2"/>
</dbReference>
<dbReference type="EC" id="1.1.1.308" evidence="4"/>
<feature type="binding site" evidence="4 8">
    <location>
        <position position="249"/>
    </location>
    <ligand>
        <name>Zn(2+)</name>
        <dbReference type="ChEBI" id="CHEBI:29105"/>
    </ligand>
</feature>
<evidence type="ECO:0000313" key="10">
    <source>
        <dbReference type="Proteomes" id="UP000064912"/>
    </source>
</evidence>
<feature type="binding site" evidence="4 8">
    <location>
        <position position="353"/>
    </location>
    <ligand>
        <name>Zn(2+)</name>
        <dbReference type="ChEBI" id="CHEBI:29105"/>
    </ligand>
</feature>
<proteinExistence type="inferred from homology"/>
<geneLocation type="plasmid" evidence="10">
    <name>Plasmid2 DNA</name>
</geneLocation>
<dbReference type="PROSITE" id="PS00611">
    <property type="entry name" value="HISOL_DEHYDROGENASE"/>
    <property type="match status" value="1"/>
</dbReference>